<feature type="compositionally biased region" description="Polar residues" evidence="1">
    <location>
        <begin position="27"/>
        <end position="36"/>
    </location>
</feature>
<evidence type="ECO:0000313" key="3">
    <source>
        <dbReference type="Proteomes" id="UP000095210"/>
    </source>
</evidence>
<protein>
    <submittedName>
        <fullName evidence="2">Uncharacterized protein</fullName>
    </submittedName>
</protein>
<dbReference type="EMBL" id="CP014859">
    <property type="protein sequence ID" value="AOS64868.1"/>
    <property type="molecule type" value="Genomic_DNA"/>
</dbReference>
<dbReference type="KEGG" id="ahm:TL08_20385"/>
<evidence type="ECO:0000256" key="1">
    <source>
        <dbReference type="SAM" id="MobiDB-lite"/>
    </source>
</evidence>
<accession>A0AAC9HSZ1</accession>
<organism evidence="2 3">
    <name type="scientific">Actinoalloteichus hymeniacidonis</name>
    <dbReference type="NCBI Taxonomy" id="340345"/>
    <lineage>
        <taxon>Bacteria</taxon>
        <taxon>Bacillati</taxon>
        <taxon>Actinomycetota</taxon>
        <taxon>Actinomycetes</taxon>
        <taxon>Pseudonocardiales</taxon>
        <taxon>Pseudonocardiaceae</taxon>
        <taxon>Actinoalloteichus</taxon>
    </lineage>
</organism>
<reference evidence="3" key="1">
    <citation type="submission" date="2016-03" db="EMBL/GenBank/DDBJ databases">
        <title>Complete genome sequence of the type strain Actinoalloteichus hymeniacidonis DSM 45092.</title>
        <authorList>
            <person name="Schaffert L."/>
            <person name="Albersmeier A."/>
            <person name="Winkler A."/>
            <person name="Kalinowski J."/>
            <person name="Zotchev S."/>
            <person name="Ruckert C."/>
        </authorList>
    </citation>
    <scope>NUCLEOTIDE SEQUENCE [LARGE SCALE GENOMIC DNA]</scope>
    <source>
        <strain evidence="3">HPA177(T) (DSM 45092(T))</strain>
    </source>
</reference>
<dbReference type="AlphaFoldDB" id="A0AAC9HSZ1"/>
<proteinExistence type="predicted"/>
<name>A0AAC9HSZ1_9PSEU</name>
<gene>
    <name evidence="2" type="ORF">TL08_20385</name>
</gene>
<sequence>MFGHASQGVPQPRGAKEGNGVREATSEPISEGNSPFPTDDDEIQRADSPTVYRGID</sequence>
<keyword evidence="3" id="KW-1185">Reference proteome</keyword>
<evidence type="ECO:0000313" key="2">
    <source>
        <dbReference type="EMBL" id="AOS64868.1"/>
    </source>
</evidence>
<dbReference type="Proteomes" id="UP000095210">
    <property type="component" value="Chromosome"/>
</dbReference>
<feature type="region of interest" description="Disordered" evidence="1">
    <location>
        <begin position="1"/>
        <end position="56"/>
    </location>
</feature>